<dbReference type="Proteomes" id="UP000814140">
    <property type="component" value="Unassembled WGS sequence"/>
</dbReference>
<evidence type="ECO:0000313" key="1">
    <source>
        <dbReference type="EMBL" id="KAI0057157.1"/>
    </source>
</evidence>
<dbReference type="EMBL" id="MU277251">
    <property type="protein sequence ID" value="KAI0057157.1"/>
    <property type="molecule type" value="Genomic_DNA"/>
</dbReference>
<evidence type="ECO:0000313" key="2">
    <source>
        <dbReference type="Proteomes" id="UP000814140"/>
    </source>
</evidence>
<reference evidence="1" key="2">
    <citation type="journal article" date="2022" name="New Phytol.">
        <title>Evolutionary transition to the ectomycorrhizal habit in the genomes of a hyperdiverse lineage of mushroom-forming fungi.</title>
        <authorList>
            <person name="Looney B."/>
            <person name="Miyauchi S."/>
            <person name="Morin E."/>
            <person name="Drula E."/>
            <person name="Courty P.E."/>
            <person name="Kohler A."/>
            <person name="Kuo A."/>
            <person name="LaButti K."/>
            <person name="Pangilinan J."/>
            <person name="Lipzen A."/>
            <person name="Riley R."/>
            <person name="Andreopoulos W."/>
            <person name="He G."/>
            <person name="Johnson J."/>
            <person name="Nolan M."/>
            <person name="Tritt A."/>
            <person name="Barry K.W."/>
            <person name="Grigoriev I.V."/>
            <person name="Nagy L.G."/>
            <person name="Hibbett D."/>
            <person name="Henrissat B."/>
            <person name="Matheny P.B."/>
            <person name="Labbe J."/>
            <person name="Martin F.M."/>
        </authorList>
    </citation>
    <scope>NUCLEOTIDE SEQUENCE</scope>
    <source>
        <strain evidence="1">HHB10654</strain>
    </source>
</reference>
<proteinExistence type="predicted"/>
<gene>
    <name evidence="1" type="ORF">BV25DRAFT_1841845</name>
</gene>
<keyword evidence="2" id="KW-1185">Reference proteome</keyword>
<comment type="caution">
    <text evidence="1">The sequence shown here is derived from an EMBL/GenBank/DDBJ whole genome shotgun (WGS) entry which is preliminary data.</text>
</comment>
<accession>A0ACB8SLQ1</accession>
<reference evidence="1" key="1">
    <citation type="submission" date="2021-03" db="EMBL/GenBank/DDBJ databases">
        <authorList>
            <consortium name="DOE Joint Genome Institute"/>
            <person name="Ahrendt S."/>
            <person name="Looney B.P."/>
            <person name="Miyauchi S."/>
            <person name="Morin E."/>
            <person name="Drula E."/>
            <person name="Courty P.E."/>
            <person name="Chicoki N."/>
            <person name="Fauchery L."/>
            <person name="Kohler A."/>
            <person name="Kuo A."/>
            <person name="Labutti K."/>
            <person name="Pangilinan J."/>
            <person name="Lipzen A."/>
            <person name="Riley R."/>
            <person name="Andreopoulos W."/>
            <person name="He G."/>
            <person name="Johnson J."/>
            <person name="Barry K.W."/>
            <person name="Grigoriev I.V."/>
            <person name="Nagy L."/>
            <person name="Hibbett D."/>
            <person name="Henrissat B."/>
            <person name="Matheny P.B."/>
            <person name="Labbe J."/>
            <person name="Martin F."/>
        </authorList>
    </citation>
    <scope>NUCLEOTIDE SEQUENCE</scope>
    <source>
        <strain evidence="1">HHB10654</strain>
    </source>
</reference>
<organism evidence="1 2">
    <name type="scientific">Artomyces pyxidatus</name>
    <dbReference type="NCBI Taxonomy" id="48021"/>
    <lineage>
        <taxon>Eukaryota</taxon>
        <taxon>Fungi</taxon>
        <taxon>Dikarya</taxon>
        <taxon>Basidiomycota</taxon>
        <taxon>Agaricomycotina</taxon>
        <taxon>Agaricomycetes</taxon>
        <taxon>Russulales</taxon>
        <taxon>Auriscalpiaceae</taxon>
        <taxon>Artomyces</taxon>
    </lineage>
</organism>
<sequence>MRTNSAHSNRSREGGDGVLTGSSHPNNSSRRSVPTATAGPVPGVQPNSSEDGNRTSQYVGASQADVALLGIAINQLAHLVQELRGEGPPPSVPGATRPSASAGDSAAAGPVLRPSPLLVPRAIRKAILHTNPPKGSKDAIQSKSNFRILMKREKHNSPFTNMPSVFDVDNHNSENGHCCTTANYRLDLNLSVVTLVFVRDFLQREKYVSTDKKIIKNAFVSHFRHLRRKLVAQLRSAQETLEKKTRRNTETRKHTPHWLEDFNVYERDLLAVEDKDYEFIHVYAVPSHAKGKLRETKEDLAVARPMSKPSLISSSKPISRVAEATLWCPNGSIFPVILIQILISDDSLNRFLPSPNNVHSATNSNRDCMPHLKADSGMRANSQFPSGSSYCKASEHRPRPHVQSFRRHASGAPLLARVTASKSGRFRGFGRRTEAPDDTSIDRATQTYLPGGGLRSATRSSRAKGIRHSPNPNPNP</sequence>
<name>A0ACB8SLQ1_9AGAM</name>
<protein>
    <submittedName>
        <fullName evidence="1">Uncharacterized protein</fullName>
    </submittedName>
</protein>